<organism evidence="1">
    <name type="scientific">Myoviridae sp. ctakU3</name>
    <dbReference type="NCBI Taxonomy" id="2825135"/>
    <lineage>
        <taxon>Viruses</taxon>
        <taxon>Duplodnaviria</taxon>
        <taxon>Heunggongvirae</taxon>
        <taxon>Uroviricota</taxon>
        <taxon>Caudoviricetes</taxon>
    </lineage>
</organism>
<accession>A0A8S5P2K9</accession>
<dbReference type="EMBL" id="BK015306">
    <property type="protein sequence ID" value="DAE00657.1"/>
    <property type="molecule type" value="Genomic_DNA"/>
</dbReference>
<evidence type="ECO:0000313" key="1">
    <source>
        <dbReference type="EMBL" id="DAE00657.1"/>
    </source>
</evidence>
<sequence length="172" mass="19294">MPLNRKARFALPALIDREDEENIFFVLEELGLAHLQSMWIKKHEPERSGAAAVHAQEVAFFGDLLTILSGEAQSRRVKPNTWAGDRLASHLAVSLGLDGQTDKRIIREAMERFLDDLNLLTSYEQSVKAAGRVMPSKDYNDLMEGWSALFAGKANRLLTPLPLLLHKVNEMA</sequence>
<name>A0A8S5P2K9_9CAUD</name>
<protein>
    <submittedName>
        <fullName evidence="1">Uncharacterized protein</fullName>
    </submittedName>
</protein>
<reference evidence="1" key="1">
    <citation type="journal article" date="2021" name="Proc. Natl. Acad. Sci. U.S.A.">
        <title>A Catalog of Tens of Thousands of Viruses from Human Metagenomes Reveals Hidden Associations with Chronic Diseases.</title>
        <authorList>
            <person name="Tisza M.J."/>
            <person name="Buck C.B."/>
        </authorList>
    </citation>
    <scope>NUCLEOTIDE SEQUENCE</scope>
    <source>
        <strain evidence="1">CtakU3</strain>
    </source>
</reference>
<proteinExistence type="predicted"/>